<dbReference type="Gene3D" id="3.10.50.10">
    <property type="match status" value="1"/>
</dbReference>
<dbReference type="EC" id="3.2.1.14" evidence="2"/>
<keyword evidence="4" id="KW-0146">Chitin degradation</keyword>
<feature type="domain" description="GH18" evidence="9">
    <location>
        <begin position="24"/>
        <end position="359"/>
    </location>
</feature>
<keyword evidence="11" id="KW-1185">Reference proteome</keyword>
<dbReference type="InterPro" id="IPR029070">
    <property type="entry name" value="Chitinase_insertion_sf"/>
</dbReference>
<dbReference type="InterPro" id="IPR011583">
    <property type="entry name" value="Chitinase_II/V-like_cat"/>
</dbReference>
<organism evidence="10 11">
    <name type="scientific">Rurimicrobium arvi</name>
    <dbReference type="NCBI Taxonomy" id="2049916"/>
    <lineage>
        <taxon>Bacteria</taxon>
        <taxon>Pseudomonadati</taxon>
        <taxon>Bacteroidota</taxon>
        <taxon>Chitinophagia</taxon>
        <taxon>Chitinophagales</taxon>
        <taxon>Chitinophagaceae</taxon>
        <taxon>Rurimicrobium</taxon>
    </lineage>
</organism>
<evidence type="ECO:0000256" key="8">
    <source>
        <dbReference type="SAM" id="SignalP"/>
    </source>
</evidence>
<feature type="chain" id="PRO_5045313595" description="chitinase" evidence="8">
    <location>
        <begin position="19"/>
        <end position="359"/>
    </location>
</feature>
<evidence type="ECO:0000256" key="1">
    <source>
        <dbReference type="ARBA" id="ARBA00000822"/>
    </source>
</evidence>
<comment type="catalytic activity">
    <reaction evidence="1">
        <text>Random endo-hydrolysis of N-acetyl-beta-D-glucosaminide (1-&gt;4)-beta-linkages in chitin and chitodextrins.</text>
        <dbReference type="EC" id="3.2.1.14"/>
    </reaction>
</comment>
<comment type="similarity">
    <text evidence="7">Belongs to the glycosyl hydrolase 18 family.</text>
</comment>
<evidence type="ECO:0000256" key="7">
    <source>
        <dbReference type="RuleBase" id="RU004453"/>
    </source>
</evidence>
<keyword evidence="8" id="KW-0732">Signal</keyword>
<comment type="caution">
    <text evidence="10">The sequence shown here is derived from an EMBL/GenBank/DDBJ whole genome shotgun (WGS) entry which is preliminary data.</text>
</comment>
<proteinExistence type="inferred from homology"/>
<feature type="signal peptide" evidence="8">
    <location>
        <begin position="1"/>
        <end position="18"/>
    </location>
</feature>
<keyword evidence="3 6" id="KW-0378">Hydrolase</keyword>
<reference evidence="11" key="1">
    <citation type="journal article" date="2019" name="Int. J. Syst. Evol. Microbiol.">
        <title>The Global Catalogue of Microorganisms (GCM) 10K type strain sequencing project: providing services to taxonomists for standard genome sequencing and annotation.</title>
        <authorList>
            <consortium name="The Broad Institute Genomics Platform"/>
            <consortium name="The Broad Institute Genome Sequencing Center for Infectious Disease"/>
            <person name="Wu L."/>
            <person name="Ma J."/>
        </authorList>
    </citation>
    <scope>NUCLEOTIDE SEQUENCE [LARGE SCALE GENOMIC DNA]</scope>
    <source>
        <strain evidence="11">JCM 31921</strain>
    </source>
</reference>
<dbReference type="InterPro" id="IPR001579">
    <property type="entry name" value="Glyco_hydro_18_chit_AS"/>
</dbReference>
<name>A0ABP8MNE8_9BACT</name>
<dbReference type="Gene3D" id="3.20.20.80">
    <property type="entry name" value="Glycosidases"/>
    <property type="match status" value="1"/>
</dbReference>
<accession>A0ABP8MNE8</accession>
<dbReference type="RefSeq" id="WP_344824367.1">
    <property type="nucleotide sequence ID" value="NZ_BAABEZ010000022.1"/>
</dbReference>
<dbReference type="PROSITE" id="PS51910">
    <property type="entry name" value="GH18_2"/>
    <property type="match status" value="1"/>
</dbReference>
<dbReference type="Proteomes" id="UP001501410">
    <property type="component" value="Unassembled WGS sequence"/>
</dbReference>
<dbReference type="CDD" id="cd06548">
    <property type="entry name" value="GH18_chitinase"/>
    <property type="match status" value="1"/>
</dbReference>
<evidence type="ECO:0000256" key="3">
    <source>
        <dbReference type="ARBA" id="ARBA00022801"/>
    </source>
</evidence>
<keyword evidence="4" id="KW-0119">Carbohydrate metabolism</keyword>
<evidence type="ECO:0000259" key="9">
    <source>
        <dbReference type="PROSITE" id="PS51910"/>
    </source>
</evidence>
<keyword evidence="4" id="KW-0624">Polysaccharide degradation</keyword>
<dbReference type="InterPro" id="IPR001223">
    <property type="entry name" value="Glyco_hydro18_cat"/>
</dbReference>
<dbReference type="Pfam" id="PF00704">
    <property type="entry name" value="Glyco_hydro_18"/>
    <property type="match status" value="1"/>
</dbReference>
<dbReference type="SMART" id="SM00636">
    <property type="entry name" value="Glyco_18"/>
    <property type="match status" value="1"/>
</dbReference>
<evidence type="ECO:0000256" key="6">
    <source>
        <dbReference type="RuleBase" id="RU000489"/>
    </source>
</evidence>
<dbReference type="PANTHER" id="PTHR11177:SF317">
    <property type="entry name" value="CHITINASE 12-RELATED"/>
    <property type="match status" value="1"/>
</dbReference>
<dbReference type="PROSITE" id="PS01095">
    <property type="entry name" value="GH18_1"/>
    <property type="match status" value="1"/>
</dbReference>
<dbReference type="EMBL" id="BAABEZ010000022">
    <property type="protein sequence ID" value="GAA4453323.1"/>
    <property type="molecule type" value="Genomic_DNA"/>
</dbReference>
<dbReference type="SUPFAM" id="SSF54556">
    <property type="entry name" value="Chitinase insertion domain"/>
    <property type="match status" value="1"/>
</dbReference>
<dbReference type="PANTHER" id="PTHR11177">
    <property type="entry name" value="CHITINASE"/>
    <property type="match status" value="1"/>
</dbReference>
<dbReference type="SUPFAM" id="SSF51445">
    <property type="entry name" value="(Trans)glycosidases"/>
    <property type="match status" value="1"/>
</dbReference>
<keyword evidence="5 6" id="KW-0326">Glycosidase</keyword>
<evidence type="ECO:0000256" key="4">
    <source>
        <dbReference type="ARBA" id="ARBA00023024"/>
    </source>
</evidence>
<evidence type="ECO:0000256" key="5">
    <source>
        <dbReference type="ARBA" id="ARBA00023295"/>
    </source>
</evidence>
<sequence length="359" mass="41444">MKKLLPLLLLLTTLVSSAQQKQDYKIIAYYTGDGLQLEQFPLNKLTHIIYSFVKLQNDSLVLRDSSQEKTVRQIVALKRKYPHLKIMVSMGGWSACAPCSDLFADAQHRATFAQTTVALLRKYNLDGVDLDWEYPAIEGFPGHKYETADRLHFTELIRTIRKEMGNRYLLSFAAGGFIKYLEQSIDWPAVYPMVDFINLMTYDLVGGYATVTGHHTPLYSYRDRQESTDKCVNWLLDHDVPASKLITGAAFYARVWEKVQPEGNGLYQSGVFKEAVDYNRFNAYFSDSSGYTYYWDDRAQAPYQYNQRKQLFATFDNERSVSEKAKYVRQKKLGGIMFWELTLDKPSGGLVEHIWEVLR</sequence>
<evidence type="ECO:0000256" key="2">
    <source>
        <dbReference type="ARBA" id="ARBA00012729"/>
    </source>
</evidence>
<dbReference type="InterPro" id="IPR050314">
    <property type="entry name" value="Glycosyl_Hydrlase_18"/>
</dbReference>
<gene>
    <name evidence="10" type="ORF">GCM10023092_13440</name>
</gene>
<evidence type="ECO:0000313" key="10">
    <source>
        <dbReference type="EMBL" id="GAA4453323.1"/>
    </source>
</evidence>
<dbReference type="InterPro" id="IPR017853">
    <property type="entry name" value="GH"/>
</dbReference>
<protein>
    <recommendedName>
        <fullName evidence="2">chitinase</fullName>
        <ecNumber evidence="2">3.2.1.14</ecNumber>
    </recommendedName>
</protein>
<evidence type="ECO:0000313" key="11">
    <source>
        <dbReference type="Proteomes" id="UP001501410"/>
    </source>
</evidence>